<gene>
    <name evidence="5" type="ORF">EV138_2236</name>
</gene>
<accession>A0A4R7T9M4</accession>
<dbReference type="Pfam" id="PF13302">
    <property type="entry name" value="Acetyltransf_3"/>
    <property type="match status" value="2"/>
</dbReference>
<dbReference type="PROSITE" id="PS51186">
    <property type="entry name" value="GNAT"/>
    <property type="match status" value="2"/>
</dbReference>
<evidence type="ECO:0000313" key="5">
    <source>
        <dbReference type="EMBL" id="TDU88690.1"/>
    </source>
</evidence>
<protein>
    <submittedName>
        <fullName evidence="5">RimJ/RimL family protein N-acetyltransferase</fullName>
    </submittedName>
</protein>
<dbReference type="GO" id="GO:0016747">
    <property type="term" value="F:acyltransferase activity, transferring groups other than amino-acyl groups"/>
    <property type="evidence" value="ECO:0007669"/>
    <property type="project" value="InterPro"/>
</dbReference>
<dbReference type="PANTHER" id="PTHR43792">
    <property type="entry name" value="GNAT FAMILY, PUTATIVE (AFU_ORTHOLOGUE AFUA_3G00765)-RELATED-RELATED"/>
    <property type="match status" value="1"/>
</dbReference>
<dbReference type="InterPro" id="IPR051531">
    <property type="entry name" value="N-acetyltransferase"/>
</dbReference>
<dbReference type="CDD" id="cd04301">
    <property type="entry name" value="NAT_SF"/>
    <property type="match status" value="1"/>
</dbReference>
<organism evidence="5 6">
    <name type="scientific">Kribbella voronezhensis</name>
    <dbReference type="NCBI Taxonomy" id="2512212"/>
    <lineage>
        <taxon>Bacteria</taxon>
        <taxon>Bacillati</taxon>
        <taxon>Actinomycetota</taxon>
        <taxon>Actinomycetes</taxon>
        <taxon>Propionibacteriales</taxon>
        <taxon>Kribbellaceae</taxon>
        <taxon>Kribbella</taxon>
    </lineage>
</organism>
<evidence type="ECO:0000259" key="4">
    <source>
        <dbReference type="PROSITE" id="PS51186"/>
    </source>
</evidence>
<reference evidence="5 6" key="1">
    <citation type="submission" date="2019-03" db="EMBL/GenBank/DDBJ databases">
        <title>Genomic Encyclopedia of Type Strains, Phase III (KMG-III): the genomes of soil and plant-associated and newly described type strains.</title>
        <authorList>
            <person name="Whitman W."/>
        </authorList>
    </citation>
    <scope>NUCLEOTIDE SEQUENCE [LARGE SCALE GENOMIC DNA]</scope>
    <source>
        <strain evidence="5 6">VKM Ac-2575</strain>
    </source>
</reference>
<evidence type="ECO:0000256" key="2">
    <source>
        <dbReference type="ARBA" id="ARBA00023315"/>
    </source>
</evidence>
<dbReference type="RefSeq" id="WP_133978345.1">
    <property type="nucleotide sequence ID" value="NZ_SOCE01000001.1"/>
</dbReference>
<name>A0A4R7T9M4_9ACTN</name>
<keyword evidence="2" id="KW-0012">Acyltransferase</keyword>
<feature type="domain" description="N-acetyltransferase" evidence="4">
    <location>
        <begin position="31"/>
        <end position="175"/>
    </location>
</feature>
<dbReference type="InterPro" id="IPR000182">
    <property type="entry name" value="GNAT_dom"/>
</dbReference>
<sequence length="385" mass="42249">MRFPEDVPVLRDDRDTSTVTLRAHTADDIGPAYEACQDPEMQRWTTIPVPYERENAVHYLTEFVPAGWRDGNSWAWAIEYDGRYAGTIDLRPGDGGVGEVGFAVAPWARGHGVMTRALKLAVDHAFEQGWTRVIWRAYVGNWGSRRVAWKAGFRGLVTVPDGGVARGVRKDEWIATRSRDDAAEPAGHWWQVPTLEGDGLRLRALRSTDAKRVMEACNDERTQHWLAGMPSPYQFEDAEAFITGRLENLASGEGVSWAIADPETDDLLGNVSVFDLKNRIDGSVGEVGYWLHPEARGRGVMSAAVGLAIKHAFKPIDEGGLGRRRLMLFAAEGNTASAHVAVANGFTLTGTARAASPRRDGSYDNLLCFDLLATDRPQSAAATES</sequence>
<comment type="caution">
    <text evidence="5">The sequence shown here is derived from an EMBL/GenBank/DDBJ whole genome shotgun (WGS) entry which is preliminary data.</text>
</comment>
<feature type="domain" description="N-acetyltransferase" evidence="4">
    <location>
        <begin position="200"/>
        <end position="372"/>
    </location>
</feature>
<dbReference type="PANTHER" id="PTHR43792:SF8">
    <property type="entry name" value="[RIBOSOMAL PROTEIN US5]-ALANINE N-ACETYLTRANSFERASE"/>
    <property type="match status" value="1"/>
</dbReference>
<dbReference type="AlphaFoldDB" id="A0A4R7T9M4"/>
<evidence type="ECO:0000256" key="3">
    <source>
        <dbReference type="ARBA" id="ARBA00038502"/>
    </source>
</evidence>
<evidence type="ECO:0000256" key="1">
    <source>
        <dbReference type="ARBA" id="ARBA00022679"/>
    </source>
</evidence>
<dbReference type="SUPFAM" id="SSF55729">
    <property type="entry name" value="Acyl-CoA N-acyltransferases (Nat)"/>
    <property type="match status" value="2"/>
</dbReference>
<dbReference type="Gene3D" id="3.40.630.30">
    <property type="match status" value="2"/>
</dbReference>
<dbReference type="OrthoDB" id="9795188at2"/>
<proteinExistence type="inferred from homology"/>
<dbReference type="Proteomes" id="UP000295151">
    <property type="component" value="Unassembled WGS sequence"/>
</dbReference>
<keyword evidence="6" id="KW-1185">Reference proteome</keyword>
<keyword evidence="1 5" id="KW-0808">Transferase</keyword>
<dbReference type="InterPro" id="IPR016181">
    <property type="entry name" value="Acyl_CoA_acyltransferase"/>
</dbReference>
<dbReference type="EMBL" id="SOCE01000001">
    <property type="protein sequence ID" value="TDU88690.1"/>
    <property type="molecule type" value="Genomic_DNA"/>
</dbReference>
<comment type="similarity">
    <text evidence="3">Belongs to the acetyltransferase family. RimJ subfamily.</text>
</comment>
<evidence type="ECO:0000313" key="6">
    <source>
        <dbReference type="Proteomes" id="UP000295151"/>
    </source>
</evidence>